<comment type="caution">
    <text evidence="2">The sequence shown here is derived from an EMBL/GenBank/DDBJ whole genome shotgun (WGS) entry which is preliminary data.</text>
</comment>
<evidence type="ECO:0000313" key="2">
    <source>
        <dbReference type="EMBL" id="RBP49373.1"/>
    </source>
</evidence>
<dbReference type="InterPro" id="IPR029045">
    <property type="entry name" value="ClpP/crotonase-like_dom_sf"/>
</dbReference>
<dbReference type="Pfam" id="PF00378">
    <property type="entry name" value="ECH_1"/>
    <property type="match status" value="1"/>
</dbReference>
<accession>A0A395JI64</accession>
<dbReference type="Gene3D" id="3.90.226.10">
    <property type="entry name" value="2-enoyl-CoA Hydratase, Chain A, domain 1"/>
    <property type="match status" value="1"/>
</dbReference>
<keyword evidence="1" id="KW-0812">Transmembrane</keyword>
<dbReference type="SUPFAM" id="SSF52096">
    <property type="entry name" value="ClpP/crotonase"/>
    <property type="match status" value="1"/>
</dbReference>
<dbReference type="PANTHER" id="PTHR11941">
    <property type="entry name" value="ENOYL-COA HYDRATASE-RELATED"/>
    <property type="match status" value="1"/>
</dbReference>
<dbReference type="RefSeq" id="WP_170132124.1">
    <property type="nucleotide sequence ID" value="NZ_QNRT01000004.1"/>
</dbReference>
<keyword evidence="1" id="KW-0472">Membrane</keyword>
<dbReference type="GO" id="GO:0006635">
    <property type="term" value="P:fatty acid beta-oxidation"/>
    <property type="evidence" value="ECO:0007669"/>
    <property type="project" value="TreeGrafter"/>
</dbReference>
<dbReference type="GO" id="GO:0016853">
    <property type="term" value="F:isomerase activity"/>
    <property type="evidence" value="ECO:0007669"/>
    <property type="project" value="UniProtKB-KW"/>
</dbReference>
<gene>
    <name evidence="2" type="ORF">DFR28_104304</name>
</gene>
<proteinExistence type="predicted"/>
<dbReference type="EMBL" id="QNRT01000004">
    <property type="protein sequence ID" value="RBP49373.1"/>
    <property type="molecule type" value="Genomic_DNA"/>
</dbReference>
<evidence type="ECO:0000256" key="1">
    <source>
        <dbReference type="SAM" id="Phobius"/>
    </source>
</evidence>
<reference evidence="2 3" key="1">
    <citation type="submission" date="2018-06" db="EMBL/GenBank/DDBJ databases">
        <title>Genomic Encyclopedia of Type Strains, Phase IV (KMG-IV): sequencing the most valuable type-strain genomes for metagenomic binning, comparative biology and taxonomic classification.</title>
        <authorList>
            <person name="Goeker M."/>
        </authorList>
    </citation>
    <scope>NUCLEOTIDE SEQUENCE [LARGE SCALE GENOMIC DNA]</scope>
    <source>
        <strain evidence="2 3">DSM 24032</strain>
    </source>
</reference>
<dbReference type="PANTHER" id="PTHR11941:SF133">
    <property type="entry name" value="1,2-EPOXYPHENYLACETYL-COA ISOMERASE"/>
    <property type="match status" value="1"/>
</dbReference>
<keyword evidence="2" id="KW-0413">Isomerase</keyword>
<dbReference type="InterPro" id="IPR001753">
    <property type="entry name" value="Enoyl-CoA_hydra/iso"/>
</dbReference>
<dbReference type="AlphaFoldDB" id="A0A395JI64"/>
<dbReference type="InParanoid" id="A0A395JI64"/>
<sequence length="260" mass="28278">MSEYQYINYTISNRVATIALNTPKSLNALHQKLRLELIELVQRIEQDDEVRVVVLTGEGEGFCAGADLTEGMPGHDNFVDQCAAEYTPWLMAIHNSSKLYIAAVNGAAAGVGSAAVMNCDLIVMADNAFLYQAFSAIGLIPDGGASWLLLQKMGYQRAMEMAVDAGRLTAQQCLELGIANKIVPAEQLREQTQAWAEQLAAGAPLAQTALKKIMRSASSMTYAEVVDEEAREQSKLLVSEDSAQAIKAFFAKQKPQFKGR</sequence>
<organism evidence="2 3">
    <name type="scientific">Arenicella xantha</name>
    <dbReference type="NCBI Taxonomy" id="644221"/>
    <lineage>
        <taxon>Bacteria</taxon>
        <taxon>Pseudomonadati</taxon>
        <taxon>Pseudomonadota</taxon>
        <taxon>Gammaproteobacteria</taxon>
        <taxon>Arenicellales</taxon>
        <taxon>Arenicellaceae</taxon>
        <taxon>Arenicella</taxon>
    </lineage>
</organism>
<dbReference type="CDD" id="cd06558">
    <property type="entry name" value="crotonase-like"/>
    <property type="match status" value="1"/>
</dbReference>
<feature type="transmembrane region" description="Helical" evidence="1">
    <location>
        <begin position="129"/>
        <end position="150"/>
    </location>
</feature>
<protein>
    <submittedName>
        <fullName evidence="2">2-(1,2-epoxy-1,2-dihydrophenyl)acetyl-CoA isomerase</fullName>
    </submittedName>
</protein>
<evidence type="ECO:0000313" key="3">
    <source>
        <dbReference type="Proteomes" id="UP000253083"/>
    </source>
</evidence>
<feature type="transmembrane region" description="Helical" evidence="1">
    <location>
        <begin position="99"/>
        <end position="117"/>
    </location>
</feature>
<name>A0A395JI64_9GAMM</name>
<dbReference type="Proteomes" id="UP000253083">
    <property type="component" value="Unassembled WGS sequence"/>
</dbReference>
<keyword evidence="1" id="KW-1133">Transmembrane helix</keyword>
<keyword evidence="3" id="KW-1185">Reference proteome</keyword>